<proteinExistence type="predicted"/>
<feature type="domain" description="Hedgehog/Intein (Hint)" evidence="1">
    <location>
        <begin position="25"/>
        <end position="81"/>
    </location>
</feature>
<reference evidence="2 3" key="1">
    <citation type="submission" date="2022-10" db="EMBL/GenBank/DDBJ databases">
        <title>Defluviimonas sp. nov., isolated from ocean surface water.</title>
        <authorList>
            <person name="He W."/>
            <person name="Wang L."/>
            <person name="Zhang D.-F."/>
        </authorList>
    </citation>
    <scope>NUCLEOTIDE SEQUENCE [LARGE SCALE GENOMIC DNA]</scope>
    <source>
        <strain evidence="2 3">WL0075</strain>
    </source>
</reference>
<evidence type="ECO:0000259" key="1">
    <source>
        <dbReference type="Pfam" id="PF13403"/>
    </source>
</evidence>
<name>A0ABT2YXT6_9RHOB</name>
<comment type="caution">
    <text evidence="2">The sequence shown here is derived from an EMBL/GenBank/DDBJ whole genome shotgun (WGS) entry which is preliminary data.</text>
</comment>
<dbReference type="EMBL" id="JAOWLA010000001">
    <property type="protein sequence ID" value="MCV2863326.1"/>
    <property type="molecule type" value="Genomic_DNA"/>
</dbReference>
<evidence type="ECO:0000313" key="2">
    <source>
        <dbReference type="EMBL" id="MCV2863326.1"/>
    </source>
</evidence>
<organism evidence="2 3">
    <name type="scientific">Albidovulum sediminicola</name>
    <dbReference type="NCBI Taxonomy" id="2984331"/>
    <lineage>
        <taxon>Bacteria</taxon>
        <taxon>Pseudomonadati</taxon>
        <taxon>Pseudomonadota</taxon>
        <taxon>Alphaproteobacteria</taxon>
        <taxon>Rhodobacterales</taxon>
        <taxon>Paracoccaceae</taxon>
        <taxon>Albidovulum</taxon>
    </lineage>
</organism>
<gene>
    <name evidence="2" type="ORF">OE647_01075</name>
</gene>
<keyword evidence="3" id="KW-1185">Reference proteome</keyword>
<sequence length="127" mass="13770">MFAPTDGSVLFWRKLRQLHPPARHQHPVFRQDQGLVAAKYGVGQPRVHRAPQAQIDKLHFMPDRHEIVLAAGAGGESFHPVGDQIVGDAALRPEILAIFSEVATLAATFLAPAARIVTGREAGVLRG</sequence>
<evidence type="ECO:0000313" key="3">
    <source>
        <dbReference type="Proteomes" id="UP001652503"/>
    </source>
</evidence>
<protein>
    <submittedName>
        <fullName evidence="2">Hint domain-containing protein</fullName>
    </submittedName>
</protein>
<dbReference type="Proteomes" id="UP001652503">
    <property type="component" value="Unassembled WGS sequence"/>
</dbReference>
<dbReference type="Pfam" id="PF13403">
    <property type="entry name" value="Hint_2"/>
    <property type="match status" value="1"/>
</dbReference>
<accession>A0ABT2YXT6</accession>
<dbReference type="InterPro" id="IPR028992">
    <property type="entry name" value="Hedgehog/Intein_dom"/>
</dbReference>
<dbReference type="RefSeq" id="WP_263719735.1">
    <property type="nucleotide sequence ID" value="NZ_JAOWLA010000001.1"/>
</dbReference>